<name>A0A1R2CI91_9CILI</name>
<reference evidence="2 3" key="1">
    <citation type="submission" date="2016-11" db="EMBL/GenBank/DDBJ databases">
        <title>The macronuclear genome of Stentor coeruleus: a giant cell with tiny introns.</title>
        <authorList>
            <person name="Slabodnick M."/>
            <person name="Ruby J.G."/>
            <person name="Reiff S.B."/>
            <person name="Swart E.C."/>
            <person name="Gosai S."/>
            <person name="Prabakaran S."/>
            <person name="Witkowska E."/>
            <person name="Larue G.E."/>
            <person name="Fisher S."/>
            <person name="Freeman R.M."/>
            <person name="Gunawardena J."/>
            <person name="Chu W."/>
            <person name="Stover N.A."/>
            <person name="Gregory B.D."/>
            <person name="Nowacki M."/>
            <person name="Derisi J."/>
            <person name="Roy S.W."/>
            <person name="Marshall W.F."/>
            <person name="Sood P."/>
        </authorList>
    </citation>
    <scope>NUCLEOTIDE SEQUENCE [LARGE SCALE GENOMIC DNA]</scope>
    <source>
        <strain evidence="2">WM001</strain>
    </source>
</reference>
<evidence type="ECO:0000313" key="2">
    <source>
        <dbReference type="EMBL" id="OMJ88718.1"/>
    </source>
</evidence>
<comment type="caution">
    <text evidence="2">The sequence shown here is derived from an EMBL/GenBank/DDBJ whole genome shotgun (WGS) entry which is preliminary data.</text>
</comment>
<dbReference type="EMBL" id="MPUH01000143">
    <property type="protein sequence ID" value="OMJ88718.1"/>
    <property type="molecule type" value="Genomic_DNA"/>
</dbReference>
<feature type="compositionally biased region" description="Polar residues" evidence="1">
    <location>
        <begin position="1"/>
        <end position="10"/>
    </location>
</feature>
<keyword evidence="3" id="KW-1185">Reference proteome</keyword>
<evidence type="ECO:0000313" key="3">
    <source>
        <dbReference type="Proteomes" id="UP000187209"/>
    </source>
</evidence>
<gene>
    <name evidence="2" type="ORF">SteCoe_9260</name>
</gene>
<sequence length="206" mass="23512">MNKQSNLLKSRQTRFHSRPRTQTSSPTKFLKAPKVEKELKVEKEPIKKVIEMPEANDDYCELSIVYTDDEIFPGKSSKSPDIDIIKSAHKSLIELQIEVKNCMDTSKKFHQETKRLKMSGANLESLYNTSASFQGSRDLLSSLSKSIVQLNQRLSMNEEALTQRADENNSLKSEIQTLQEKIRQQHSCNLENDTKKISCTNACVVM</sequence>
<accession>A0A1R2CI91</accession>
<dbReference type="AlphaFoldDB" id="A0A1R2CI91"/>
<evidence type="ECO:0000256" key="1">
    <source>
        <dbReference type="SAM" id="MobiDB-lite"/>
    </source>
</evidence>
<dbReference type="Proteomes" id="UP000187209">
    <property type="component" value="Unassembled WGS sequence"/>
</dbReference>
<protein>
    <submittedName>
        <fullName evidence="2">Uncharacterized protein</fullName>
    </submittedName>
</protein>
<proteinExistence type="predicted"/>
<feature type="region of interest" description="Disordered" evidence="1">
    <location>
        <begin position="1"/>
        <end position="28"/>
    </location>
</feature>
<organism evidence="2 3">
    <name type="scientific">Stentor coeruleus</name>
    <dbReference type="NCBI Taxonomy" id="5963"/>
    <lineage>
        <taxon>Eukaryota</taxon>
        <taxon>Sar</taxon>
        <taxon>Alveolata</taxon>
        <taxon>Ciliophora</taxon>
        <taxon>Postciliodesmatophora</taxon>
        <taxon>Heterotrichea</taxon>
        <taxon>Heterotrichida</taxon>
        <taxon>Stentoridae</taxon>
        <taxon>Stentor</taxon>
    </lineage>
</organism>